<accession>A0A4S2KRC5</accession>
<evidence type="ECO:0000313" key="24">
    <source>
        <dbReference type="Proteomes" id="UP000310200"/>
    </source>
</evidence>
<keyword evidence="9" id="KW-0072">Autophagy</keyword>
<dbReference type="FunFam" id="3.10.20.90:FF:000049">
    <property type="entry name" value="RB1-inducible coiled-coil protein 1 isoform X1"/>
    <property type="match status" value="1"/>
</dbReference>
<evidence type="ECO:0000256" key="18">
    <source>
        <dbReference type="ARBA" id="ARBA00080154"/>
    </source>
</evidence>
<comment type="function">
    <text evidence="16">Involved in autophagy. Regulates early events but also late events of autophagosome formation through direct interaction with Atg16L1. Required for the formation of the autophagosome-like double-membrane structure that surrounds the Salmonella-containing vacuole (SCV) during S.typhimurium infection and subsequent xenophagy. Involved in repair of DNA damage caused by ionizing radiation, which subsequently improves cell survival by decreasing apoptosis. Inhibits PTK2/FAK1 and PTK2B/PYK2 kinase activity, affecting their downstream signaling pathways. Plays a role as a modulator of TGF-beta-signaling by restricting substrate specificity of RNF111. Functions as a DNA-binding transcription factor. Is a potent regulator of the RB1 pathway through induction of RB1 expression. Plays a crucial role in muscular differentiation. Plays an indispensable role in fetal hematopoiesis and in the regulation of neuronal homeostasis.</text>
</comment>
<dbReference type="Gene3D" id="3.10.20.90">
    <property type="entry name" value="Phosphatidylinositol 3-kinase Catalytic Subunit, Chain A, domain 1"/>
    <property type="match status" value="1"/>
</dbReference>
<dbReference type="GO" id="GO:0008285">
    <property type="term" value="P:negative regulation of cell population proliferation"/>
    <property type="evidence" value="ECO:0007669"/>
    <property type="project" value="UniProtKB-ARBA"/>
</dbReference>
<dbReference type="GO" id="GO:0005634">
    <property type="term" value="C:nucleus"/>
    <property type="evidence" value="ECO:0007669"/>
    <property type="project" value="UniProtKB-SubCell"/>
</dbReference>
<keyword evidence="7" id="KW-0597">Phosphoprotein</keyword>
<keyword evidence="6" id="KW-0963">Cytoplasm</keyword>
<dbReference type="GO" id="GO:0000045">
    <property type="term" value="P:autophagosome assembly"/>
    <property type="evidence" value="ECO:0007669"/>
    <property type="project" value="InterPro"/>
</dbReference>
<feature type="region of interest" description="Disordered" evidence="20">
    <location>
        <begin position="551"/>
        <end position="677"/>
    </location>
</feature>
<proteinExistence type="predicted"/>
<dbReference type="Proteomes" id="UP000310200">
    <property type="component" value="Unassembled WGS sequence"/>
</dbReference>
<dbReference type="GO" id="GO:0034045">
    <property type="term" value="C:phagophore assembly site membrane"/>
    <property type="evidence" value="ECO:0007669"/>
    <property type="project" value="TreeGrafter"/>
</dbReference>
<feature type="compositionally biased region" description="Basic and acidic residues" evidence="20">
    <location>
        <begin position="570"/>
        <end position="588"/>
    </location>
</feature>
<dbReference type="Pfam" id="PF04108">
    <property type="entry name" value="ATG17_like"/>
    <property type="match status" value="1"/>
</dbReference>
<feature type="domain" description="Autophagy protein ATG17-like" evidence="21">
    <location>
        <begin position="120"/>
        <end position="484"/>
    </location>
</feature>
<dbReference type="GO" id="GO:0019901">
    <property type="term" value="F:protein kinase binding"/>
    <property type="evidence" value="ECO:0007669"/>
    <property type="project" value="UniProtKB-ARBA"/>
</dbReference>
<evidence type="ECO:0000256" key="12">
    <source>
        <dbReference type="ARBA" id="ARBA00023163"/>
    </source>
</evidence>
<dbReference type="GO" id="GO:0061723">
    <property type="term" value="P:glycophagy"/>
    <property type="evidence" value="ECO:0007669"/>
    <property type="project" value="TreeGrafter"/>
</dbReference>
<evidence type="ECO:0000256" key="16">
    <source>
        <dbReference type="ARBA" id="ARBA00053494"/>
    </source>
</evidence>
<keyword evidence="24" id="KW-1185">Reference proteome</keyword>
<feature type="coiled-coil region" evidence="19">
    <location>
        <begin position="1086"/>
        <end position="1113"/>
    </location>
</feature>
<keyword evidence="14" id="KW-0539">Nucleus</keyword>
<sequence>MTRLSTRRNMLFIFHVDTGTTITFDIKLALQSVSQLMEAIERECGVVAAHQVLLMSGGECLEPHARVCSYSAGTDTNPIYLFSKAAIESSLPPTPSIDYGSDVDLQTQIDASLAMPATYQTLCARAHLAQQCCGLAREQTRICERLVHDQHLQQQGWAAVVANLEDITHMFQSRADQFQQAFVLYLAERQQHMKLLDNFSTDLGTLAKIPILPALRAQAEGLLSPDDQPSQTSETSEDSGEVLNLLRWISAKDNQSSLEQVAEQCSRGLEQFDERLMQALKAEVNAAIDNANKQDMKEIKGLGERLFALEQLMVQTKRLVHEQGELAQGFLQNQNRASNLGDASVLPDLCNSHRRQLLVMLQNHNQLRDIRRRCTKAKEELSVNIYHRLKWIMYVENKMVEVGNKLIIYHESLKRLRRHLEVLQQIHLAPQMYMSAVVEVVRRRTFSQAFLVWASNLACQLLTVHNEELARRREFQSKFDGHFLNTLFPGLEDTPPPFATQAPSVFDNGLPKLTADDMESLRSQLPDLALTISTPDLRSITQFFLSKSFTEGSTDGNKEKDTTSVSTDIPTKEQERTRAPLLSDRGDFESETDTEEFEKIGQAGVDVTKPGVFDGAKQKRQKQLEVGASRSVSPASSTSTNVSPLNSKVADLTTRSSTSSEPGSFQFPSLSATSERPVQLSPLTECVENGVADSSSCLLRSGVSGLSNYRDALPLEEQHSLSPNPPSLPRSSVMCDGQHQQHQHPLSGSGGSSPSVGVGATDFMGTEFYMDESLPSSLSEHPADGQHQAIVSLLQENLGNTREEVERLRSILKTMKTVVCEELSSVRNELAILRDRSSEDKSGIIEMTERVRVALSLHSREYDRRLQEREQELTIEHEYEIADVKKLMQSREEEICTLKHNLLEKETELAEHERLVATMRQKLEDEQIERRNLQTRLHQQLEDYSRILEQARIDKEEAVKKTNDERFLEITSLTNSLTQCQTRIQELEENLATARTDQERMVKEATDKLQIEYKTELETIRSRFKLMTASTMERSPSDSSLEKIERTDVIELVNHEAILAQAREDMKVENAMAVRTAIEKERADCMAKLDNELRLAKAVVEEKNREIEMYRMRTAALFEQGKHYKNMIDRLIGEFELKSEIQQNLMEKMKNLEADKAWLENQESAEKAMRTVLEQNEDNMYPLESGVCKDLSYDRLDAGQMGLEDVFKESEKYEVEVSESKKVRLEADDDDLARLSRRLESLENDNKRLSCELNSIRASKVAAEAKMEALMTDKIRLELELLKERTKRTFGIDPMPSETRDKEMNASVAVVSDANSRDAATSPELSRRSSSKSICFHPSLPSYIHKKVAEKVGKMVQQGIVTVTSCNPGDVVLVVWDAVHGNYAVYQESSTFYFLHSDYVDALDVGMNPSGSRKCVLAEVIDKEYCHARKHENRYHVPRGTKFYRVRAKPRDARALTDETGSMSKSQLPQENVAISFTKPTYYGNVRFIYRECIINIIL</sequence>
<evidence type="ECO:0000256" key="1">
    <source>
        <dbReference type="ARBA" id="ARBA00004123"/>
    </source>
</evidence>
<dbReference type="GO" id="GO:0060090">
    <property type="term" value="F:molecular adaptor activity"/>
    <property type="evidence" value="ECO:0007669"/>
    <property type="project" value="TreeGrafter"/>
</dbReference>
<feature type="region of interest" description="Disordered" evidence="20">
    <location>
        <begin position="717"/>
        <end position="758"/>
    </location>
</feature>
<dbReference type="GO" id="GO:0034517">
    <property type="term" value="P:ribophagy"/>
    <property type="evidence" value="ECO:0007669"/>
    <property type="project" value="TreeGrafter"/>
</dbReference>
<evidence type="ECO:0000256" key="14">
    <source>
        <dbReference type="ARBA" id="ARBA00023242"/>
    </source>
</evidence>
<dbReference type="CDD" id="cd17060">
    <property type="entry name" value="Ubl_RB1CC1"/>
    <property type="match status" value="1"/>
</dbReference>
<keyword evidence="10" id="KW-0805">Transcription regulation</keyword>
<dbReference type="STRING" id="300112.A0A4S2KRC5"/>
<keyword evidence="8" id="KW-0653">Protein transport</keyword>
<evidence type="ECO:0000256" key="5">
    <source>
        <dbReference type="ARBA" id="ARBA00022448"/>
    </source>
</evidence>
<dbReference type="GO" id="GO:0005764">
    <property type="term" value="C:lysosome"/>
    <property type="evidence" value="ECO:0007669"/>
    <property type="project" value="UniProtKB-SubCell"/>
</dbReference>
<organism evidence="23 24">
    <name type="scientific">Temnothorax longispinosus</name>
    <dbReference type="NCBI Taxonomy" id="300112"/>
    <lineage>
        <taxon>Eukaryota</taxon>
        <taxon>Metazoa</taxon>
        <taxon>Ecdysozoa</taxon>
        <taxon>Arthropoda</taxon>
        <taxon>Hexapoda</taxon>
        <taxon>Insecta</taxon>
        <taxon>Pterygota</taxon>
        <taxon>Neoptera</taxon>
        <taxon>Endopterygota</taxon>
        <taxon>Hymenoptera</taxon>
        <taxon>Apocrita</taxon>
        <taxon>Aculeata</taxon>
        <taxon>Formicoidea</taxon>
        <taxon>Formicidae</taxon>
        <taxon>Myrmicinae</taxon>
        <taxon>Temnothorax</taxon>
    </lineage>
</organism>
<keyword evidence="11 19" id="KW-0175">Coiled coil</keyword>
<evidence type="ECO:0000256" key="9">
    <source>
        <dbReference type="ARBA" id="ARBA00023006"/>
    </source>
</evidence>
<evidence type="ECO:0000256" key="15">
    <source>
        <dbReference type="ARBA" id="ARBA00023306"/>
    </source>
</evidence>
<dbReference type="PANTHER" id="PTHR13222:SF1">
    <property type="entry name" value="RB1-INDUCIBLE COILED-COIL PROTEIN 1"/>
    <property type="match status" value="1"/>
</dbReference>
<feature type="coiled-coil region" evidence="19">
    <location>
        <begin position="1225"/>
        <end position="1280"/>
    </location>
</feature>
<feature type="coiled-coil region" evidence="19">
    <location>
        <begin position="902"/>
        <end position="1004"/>
    </location>
</feature>
<dbReference type="GO" id="GO:0034727">
    <property type="term" value="P:piecemeal microautophagy of the nucleus"/>
    <property type="evidence" value="ECO:0007669"/>
    <property type="project" value="TreeGrafter"/>
</dbReference>
<reference evidence="23 24" key="1">
    <citation type="journal article" date="2019" name="Philos. Trans. R. Soc. Lond., B, Biol. Sci.">
        <title>Ant behaviour and brain gene expression of defending hosts depend on the ecological success of the intruding social parasite.</title>
        <authorList>
            <person name="Kaur R."/>
            <person name="Stoldt M."/>
            <person name="Jongepier E."/>
            <person name="Feldmeyer B."/>
            <person name="Menzel F."/>
            <person name="Bornberg-Bauer E."/>
            <person name="Foitzik S."/>
        </authorList>
    </citation>
    <scope>NUCLEOTIDE SEQUENCE [LARGE SCALE GENOMIC DNA]</scope>
    <source>
        <tissue evidence="23">Whole body</tissue>
    </source>
</reference>
<keyword evidence="12" id="KW-0804">Transcription</keyword>
<evidence type="ECO:0000256" key="19">
    <source>
        <dbReference type="SAM" id="Coils"/>
    </source>
</evidence>
<evidence type="ECO:0000256" key="17">
    <source>
        <dbReference type="ARBA" id="ARBA00069790"/>
    </source>
</evidence>
<evidence type="ECO:0000259" key="21">
    <source>
        <dbReference type="Pfam" id="PF04108"/>
    </source>
</evidence>
<evidence type="ECO:0000256" key="2">
    <source>
        <dbReference type="ARBA" id="ARBA00004329"/>
    </source>
</evidence>
<dbReference type="Pfam" id="PF10377">
    <property type="entry name" value="ATG11"/>
    <property type="match status" value="1"/>
</dbReference>
<feature type="compositionally biased region" description="Polar residues" evidence="20">
    <location>
        <begin position="653"/>
        <end position="676"/>
    </location>
</feature>
<dbReference type="EMBL" id="QBLH01001966">
    <property type="protein sequence ID" value="TGZ50527.1"/>
    <property type="molecule type" value="Genomic_DNA"/>
</dbReference>
<gene>
    <name evidence="23" type="ORF">DBV15_05215</name>
</gene>
<evidence type="ECO:0000256" key="8">
    <source>
        <dbReference type="ARBA" id="ARBA00022927"/>
    </source>
</evidence>
<protein>
    <recommendedName>
        <fullName evidence="17">RB1-inducible coiled-coil protein 1</fullName>
    </recommendedName>
    <alternativeName>
        <fullName evidence="18">FAK family kinase-interacting protein of 200 kDa</fullName>
    </alternativeName>
</protein>
<dbReference type="GO" id="GO:0061709">
    <property type="term" value="P:reticulophagy"/>
    <property type="evidence" value="ECO:0007669"/>
    <property type="project" value="TreeGrafter"/>
</dbReference>
<evidence type="ECO:0000256" key="10">
    <source>
        <dbReference type="ARBA" id="ARBA00023015"/>
    </source>
</evidence>
<dbReference type="GO" id="GO:0005829">
    <property type="term" value="C:cytosol"/>
    <property type="evidence" value="ECO:0007669"/>
    <property type="project" value="UniProtKB-SubCell"/>
</dbReference>
<keyword evidence="13" id="KW-0458">Lysosome</keyword>
<keyword evidence="5" id="KW-0813">Transport</keyword>
<dbReference type="InterPro" id="IPR019460">
    <property type="entry name" value="Atg11_C"/>
</dbReference>
<name>A0A4S2KRC5_9HYME</name>
<dbReference type="InterPro" id="IPR040040">
    <property type="entry name" value="ATG11"/>
</dbReference>
<evidence type="ECO:0000256" key="20">
    <source>
        <dbReference type="SAM" id="MobiDB-lite"/>
    </source>
</evidence>
<evidence type="ECO:0000259" key="22">
    <source>
        <dbReference type="Pfam" id="PF10377"/>
    </source>
</evidence>
<dbReference type="GO" id="GO:0000422">
    <property type="term" value="P:autophagy of mitochondrion"/>
    <property type="evidence" value="ECO:0007669"/>
    <property type="project" value="TreeGrafter"/>
</dbReference>
<keyword evidence="15" id="KW-0131">Cell cycle</keyword>
<evidence type="ECO:0000256" key="3">
    <source>
        <dbReference type="ARBA" id="ARBA00004371"/>
    </source>
</evidence>
<evidence type="ECO:0000256" key="4">
    <source>
        <dbReference type="ARBA" id="ARBA00004514"/>
    </source>
</evidence>
<evidence type="ECO:0000256" key="6">
    <source>
        <dbReference type="ARBA" id="ARBA00022490"/>
    </source>
</evidence>
<comment type="subcellular location">
    <subcellularLocation>
        <location evidence="4">Cytoplasm</location>
        <location evidence="4">Cytosol</location>
    </subcellularLocation>
    <subcellularLocation>
        <location evidence="3">Lysosome</location>
    </subcellularLocation>
    <subcellularLocation>
        <location evidence="1">Nucleus</location>
    </subcellularLocation>
    <subcellularLocation>
        <location evidence="2">Preautophagosomal structure</location>
    </subcellularLocation>
</comment>
<evidence type="ECO:0000313" key="23">
    <source>
        <dbReference type="EMBL" id="TGZ50527.1"/>
    </source>
</evidence>
<evidence type="ECO:0000256" key="11">
    <source>
        <dbReference type="ARBA" id="ARBA00023054"/>
    </source>
</evidence>
<feature type="compositionally biased region" description="Low complexity" evidence="20">
    <location>
        <begin position="729"/>
        <end position="758"/>
    </location>
</feature>
<comment type="caution">
    <text evidence="23">The sequence shown here is derived from an EMBL/GenBank/DDBJ whole genome shotgun (WGS) entry which is preliminary data.</text>
</comment>
<feature type="compositionally biased region" description="Low complexity" evidence="20">
    <location>
        <begin position="628"/>
        <end position="644"/>
    </location>
</feature>
<dbReference type="GO" id="GO:0031090">
    <property type="term" value="C:organelle membrane"/>
    <property type="evidence" value="ECO:0007669"/>
    <property type="project" value="UniProtKB-ARBA"/>
</dbReference>
<dbReference type="InterPro" id="IPR045326">
    <property type="entry name" value="ATG17-like_dom"/>
</dbReference>
<dbReference type="PANTHER" id="PTHR13222">
    <property type="entry name" value="RB1-INDUCIBLE COILED-COIL"/>
    <property type="match status" value="1"/>
</dbReference>
<evidence type="ECO:0000256" key="7">
    <source>
        <dbReference type="ARBA" id="ARBA00022553"/>
    </source>
</evidence>
<evidence type="ECO:0000256" key="13">
    <source>
        <dbReference type="ARBA" id="ARBA00023228"/>
    </source>
</evidence>
<dbReference type="GO" id="GO:1990316">
    <property type="term" value="C:Atg1/ULK1 kinase complex"/>
    <property type="evidence" value="ECO:0007669"/>
    <property type="project" value="TreeGrafter"/>
</dbReference>
<feature type="domain" description="Autophagy-related protein 11 C-terminal" evidence="22">
    <location>
        <begin position="1358"/>
        <end position="1449"/>
    </location>
</feature>
<dbReference type="GO" id="GO:0015031">
    <property type="term" value="P:protein transport"/>
    <property type="evidence" value="ECO:0007669"/>
    <property type="project" value="UniProtKB-KW"/>
</dbReference>